<dbReference type="GO" id="GO:0016747">
    <property type="term" value="F:acyltransferase activity, transferring groups other than amino-acyl groups"/>
    <property type="evidence" value="ECO:0007669"/>
    <property type="project" value="InterPro"/>
</dbReference>
<dbReference type="InterPro" id="IPR013653">
    <property type="entry name" value="GCN5-like_dom"/>
</dbReference>
<dbReference type="AlphaFoldDB" id="A0AAE1HIP2"/>
<reference evidence="2" key="2">
    <citation type="journal article" date="2023" name="BMC Genomics">
        <title>Pest status, molecular evolution, and epigenetic factors derived from the genome assembly of Frankliniella fusca, a thysanopteran phytovirus vector.</title>
        <authorList>
            <person name="Catto M.A."/>
            <person name="Labadie P.E."/>
            <person name="Jacobson A.L."/>
            <person name="Kennedy G.G."/>
            <person name="Srinivasan R."/>
            <person name="Hunt B.G."/>
        </authorList>
    </citation>
    <scope>NUCLEOTIDE SEQUENCE</scope>
    <source>
        <strain evidence="2">PL_HMW_Pooled</strain>
    </source>
</reference>
<sequence length="466" mass="51791">MELVPEGKNFRLVQEAELPEILEFLSGHLPAALKFHQALKTFLNDRVWDFHFYISKSWPDEPVALHFPGMTSSPNGQLYESFCVFCPLDRLDSLALLRDEDVLVDWTRPIFLNFTHEAIMDRIQEFYKDRGTLDKVCGDVYVCDGEVHDQDLHSSPLLDAAMHELRAEHAKDIHGLYPANDMECLEVFEKLLHALPSYGVFSSSGELAAWMVQSYYGAMFSMQTRPQFRRKGYGTHLAQSLTKLVIQRGYIPFVIIRPENEASLSLYHKLGFRRAYRTVRAVLRPQGWPRGADDLTALSSLMDPVPVVDPIVESLAAAVPVPIEFVDVPAAFADAEHPPEQQQQVSEALPDIPAPPEEFAAPDAFRADAVPAIPAPEAFRRVFTSEVFRKLPDLAPPEFIIGTLEVLAREQPVVAAPEAFRNEADVVAHVDIAPDEAMQGAQEACVDGQPAGEGVAVVELAAPAAE</sequence>
<dbReference type="EMBL" id="JAHWGI010001056">
    <property type="protein sequence ID" value="KAK3921863.1"/>
    <property type="molecule type" value="Genomic_DNA"/>
</dbReference>
<reference evidence="2" key="1">
    <citation type="submission" date="2021-07" db="EMBL/GenBank/DDBJ databases">
        <authorList>
            <person name="Catto M.A."/>
            <person name="Jacobson A."/>
            <person name="Kennedy G."/>
            <person name="Labadie P."/>
            <person name="Hunt B.G."/>
            <person name="Srinivasan R."/>
        </authorList>
    </citation>
    <scope>NUCLEOTIDE SEQUENCE</scope>
    <source>
        <strain evidence="2">PL_HMW_Pooled</strain>
        <tissue evidence="2">Head</tissue>
    </source>
</reference>
<feature type="domain" description="N-acetyltransferase" evidence="1">
    <location>
        <begin position="160"/>
        <end position="289"/>
    </location>
</feature>
<dbReference type="InterPro" id="IPR016181">
    <property type="entry name" value="Acyl_CoA_acyltransferase"/>
</dbReference>
<keyword evidence="3" id="KW-1185">Reference proteome</keyword>
<dbReference type="PANTHER" id="PTHR20958">
    <property type="entry name" value="GLYCINE N-ACYLTRANSFERASE-LIKE PROTEIN"/>
    <property type="match status" value="1"/>
</dbReference>
<organism evidence="2 3">
    <name type="scientific">Frankliniella fusca</name>
    <dbReference type="NCBI Taxonomy" id="407009"/>
    <lineage>
        <taxon>Eukaryota</taxon>
        <taxon>Metazoa</taxon>
        <taxon>Ecdysozoa</taxon>
        <taxon>Arthropoda</taxon>
        <taxon>Hexapoda</taxon>
        <taxon>Insecta</taxon>
        <taxon>Pterygota</taxon>
        <taxon>Neoptera</taxon>
        <taxon>Paraneoptera</taxon>
        <taxon>Thysanoptera</taxon>
        <taxon>Terebrantia</taxon>
        <taxon>Thripoidea</taxon>
        <taxon>Thripidae</taxon>
        <taxon>Frankliniella</taxon>
    </lineage>
</organism>
<dbReference type="SUPFAM" id="SSF55729">
    <property type="entry name" value="Acyl-CoA N-acyltransferases (Nat)"/>
    <property type="match status" value="1"/>
</dbReference>
<dbReference type="Gene3D" id="3.40.630.30">
    <property type="match status" value="1"/>
</dbReference>
<dbReference type="Pfam" id="PF08445">
    <property type="entry name" value="FR47"/>
    <property type="match status" value="1"/>
</dbReference>
<comment type="caution">
    <text evidence="2">The sequence shown here is derived from an EMBL/GenBank/DDBJ whole genome shotgun (WGS) entry which is preliminary data.</text>
</comment>
<dbReference type="PANTHER" id="PTHR20958:SF9">
    <property type="entry name" value="RE58324P"/>
    <property type="match status" value="1"/>
</dbReference>
<evidence type="ECO:0000259" key="1">
    <source>
        <dbReference type="PROSITE" id="PS51186"/>
    </source>
</evidence>
<evidence type="ECO:0000313" key="3">
    <source>
        <dbReference type="Proteomes" id="UP001219518"/>
    </source>
</evidence>
<evidence type="ECO:0000313" key="2">
    <source>
        <dbReference type="EMBL" id="KAK3921863.1"/>
    </source>
</evidence>
<name>A0AAE1HIP2_9NEOP</name>
<gene>
    <name evidence="2" type="ORF">KUF71_011039</name>
</gene>
<protein>
    <submittedName>
        <fullName evidence="2">Acetyltransferase YpeA</fullName>
    </submittedName>
</protein>
<dbReference type="Proteomes" id="UP001219518">
    <property type="component" value="Unassembled WGS sequence"/>
</dbReference>
<proteinExistence type="predicted"/>
<accession>A0AAE1HIP2</accession>
<dbReference type="InterPro" id="IPR053225">
    <property type="entry name" value="Acyl-CoA_N-acyltransferase"/>
</dbReference>
<dbReference type="InterPro" id="IPR000182">
    <property type="entry name" value="GNAT_dom"/>
</dbReference>
<dbReference type="PROSITE" id="PS51186">
    <property type="entry name" value="GNAT"/>
    <property type="match status" value="1"/>
</dbReference>